<name>A0A5C4NJ21_9RHOB</name>
<keyword evidence="2" id="KW-0830">Ubiquinone</keyword>
<reference evidence="2 3" key="1">
    <citation type="submission" date="2019-06" db="EMBL/GenBank/DDBJ databases">
        <authorList>
            <person name="Jiang L."/>
        </authorList>
    </citation>
    <scope>NUCLEOTIDE SEQUENCE [LARGE SCALE GENOMIC DNA]</scope>
    <source>
        <strain evidence="2 3">YIM 48858</strain>
    </source>
</reference>
<protein>
    <submittedName>
        <fullName evidence="2">NADH:ubiquinone oxidoreductase subunit NDUFA12</fullName>
    </submittedName>
</protein>
<evidence type="ECO:0000256" key="1">
    <source>
        <dbReference type="SAM" id="MobiDB-lite"/>
    </source>
</evidence>
<dbReference type="EMBL" id="VDFV01000003">
    <property type="protein sequence ID" value="TNC73865.1"/>
    <property type="molecule type" value="Genomic_DNA"/>
</dbReference>
<dbReference type="AlphaFoldDB" id="A0A5C4NJ21"/>
<dbReference type="GO" id="GO:0045271">
    <property type="term" value="C:respiratory chain complex I"/>
    <property type="evidence" value="ECO:0007669"/>
    <property type="project" value="InterPro"/>
</dbReference>
<feature type="compositionally biased region" description="Basic and acidic residues" evidence="1">
    <location>
        <begin position="111"/>
        <end position="128"/>
    </location>
</feature>
<dbReference type="InterPro" id="IPR007763">
    <property type="entry name" value="NDUFA12"/>
</dbReference>
<evidence type="ECO:0000313" key="2">
    <source>
        <dbReference type="EMBL" id="TNC73865.1"/>
    </source>
</evidence>
<accession>A0A5C4NJ21</accession>
<feature type="region of interest" description="Disordered" evidence="1">
    <location>
        <begin position="79"/>
        <end position="128"/>
    </location>
</feature>
<dbReference type="RefSeq" id="WP_139080549.1">
    <property type="nucleotide sequence ID" value="NZ_VDFV01000003.1"/>
</dbReference>
<evidence type="ECO:0000313" key="3">
    <source>
        <dbReference type="Proteomes" id="UP000305709"/>
    </source>
</evidence>
<keyword evidence="3" id="KW-1185">Reference proteome</keyword>
<dbReference type="PANTHER" id="PTHR12910">
    <property type="entry name" value="NADH-UBIQUINONE OXIDOREDUCTASE SUBUNIT B17.2"/>
    <property type="match status" value="1"/>
</dbReference>
<sequence>MTFMDYFKRTFTWWNSQTWGTALHTRRHGLKVGEDALGNVYYRNADDSSRWVIYKAEAEATMVPTEWFGWLHRTWDTPPTEETAPRKFWEKPSLPNLTGTPYAYAPSGSLRRPDPPLDRRDYEAWTPE</sequence>
<dbReference type="GO" id="GO:0006979">
    <property type="term" value="P:response to oxidative stress"/>
    <property type="evidence" value="ECO:0007669"/>
    <property type="project" value="TreeGrafter"/>
</dbReference>
<comment type="caution">
    <text evidence="2">The sequence shown here is derived from an EMBL/GenBank/DDBJ whole genome shotgun (WGS) entry which is preliminary data.</text>
</comment>
<dbReference type="Pfam" id="PF05071">
    <property type="entry name" value="NDUFA12"/>
    <property type="match status" value="1"/>
</dbReference>
<dbReference type="OrthoDB" id="9795340at2"/>
<dbReference type="Proteomes" id="UP000305709">
    <property type="component" value="Unassembled WGS sequence"/>
</dbReference>
<proteinExistence type="predicted"/>
<organism evidence="2 3">
    <name type="scientific">Rubellimicrobium roseum</name>
    <dbReference type="NCBI Taxonomy" id="687525"/>
    <lineage>
        <taxon>Bacteria</taxon>
        <taxon>Pseudomonadati</taxon>
        <taxon>Pseudomonadota</taxon>
        <taxon>Alphaproteobacteria</taxon>
        <taxon>Rhodobacterales</taxon>
        <taxon>Roseobacteraceae</taxon>
        <taxon>Rubellimicrobium</taxon>
    </lineage>
</organism>
<gene>
    <name evidence="2" type="ORF">FHG71_05185</name>
</gene>
<dbReference type="NCBIfam" id="NF006040">
    <property type="entry name" value="PRK08183.1"/>
    <property type="match status" value="1"/>
</dbReference>
<dbReference type="PANTHER" id="PTHR12910:SF2">
    <property type="entry name" value="NADH DEHYDROGENASE [UBIQUINONE] 1 ALPHA SUBCOMPLEX SUBUNIT 12"/>
    <property type="match status" value="1"/>
</dbReference>